<name>A0A1Q9BRM5_SYMMI</name>
<dbReference type="AlphaFoldDB" id="A0A1Q9BRM5"/>
<dbReference type="EMBL" id="LSRX01005715">
    <property type="protein sequence ID" value="OLP73343.1"/>
    <property type="molecule type" value="Genomic_DNA"/>
</dbReference>
<gene>
    <name evidence="2" type="ORF">AK812_SmicGene47447</name>
</gene>
<sequence length="58" mass="6299">MLYSHCYDVLNGRSQKASFLDPGMPSAFAAAATGLVACVLMRRRTSFRTAEASQAWVS</sequence>
<organism evidence="2 3">
    <name type="scientific">Symbiodinium microadriaticum</name>
    <name type="common">Dinoflagellate</name>
    <name type="synonym">Zooxanthella microadriatica</name>
    <dbReference type="NCBI Taxonomy" id="2951"/>
    <lineage>
        <taxon>Eukaryota</taxon>
        <taxon>Sar</taxon>
        <taxon>Alveolata</taxon>
        <taxon>Dinophyceae</taxon>
        <taxon>Suessiales</taxon>
        <taxon>Symbiodiniaceae</taxon>
        <taxon>Symbiodinium</taxon>
    </lineage>
</organism>
<evidence type="ECO:0000313" key="2">
    <source>
        <dbReference type="EMBL" id="OLP73343.1"/>
    </source>
</evidence>
<dbReference type="Proteomes" id="UP000186817">
    <property type="component" value="Unassembled WGS sequence"/>
</dbReference>
<reference evidence="2 3" key="1">
    <citation type="submission" date="2016-02" db="EMBL/GenBank/DDBJ databases">
        <title>Genome analysis of coral dinoflagellate symbionts highlights evolutionary adaptations to a symbiotic lifestyle.</title>
        <authorList>
            <person name="Aranda M."/>
            <person name="Li Y."/>
            <person name="Liew Y.J."/>
            <person name="Baumgarten S."/>
            <person name="Simakov O."/>
            <person name="Wilson M."/>
            <person name="Piel J."/>
            <person name="Ashoor H."/>
            <person name="Bougouffa S."/>
            <person name="Bajic V.B."/>
            <person name="Ryu T."/>
            <person name="Ravasi T."/>
            <person name="Bayer T."/>
            <person name="Micklem G."/>
            <person name="Kim H."/>
            <person name="Bhak J."/>
            <person name="Lajeunesse T.C."/>
            <person name="Voolstra C.R."/>
        </authorList>
    </citation>
    <scope>NUCLEOTIDE SEQUENCE [LARGE SCALE GENOMIC DNA]</scope>
    <source>
        <strain evidence="2 3">CCMP2467</strain>
    </source>
</reference>
<keyword evidence="1" id="KW-0812">Transmembrane</keyword>
<comment type="caution">
    <text evidence="2">The sequence shown here is derived from an EMBL/GenBank/DDBJ whole genome shotgun (WGS) entry which is preliminary data.</text>
</comment>
<evidence type="ECO:0000313" key="3">
    <source>
        <dbReference type="Proteomes" id="UP000186817"/>
    </source>
</evidence>
<keyword evidence="3" id="KW-1185">Reference proteome</keyword>
<dbReference type="OrthoDB" id="10325605at2759"/>
<keyword evidence="1" id="KW-1133">Transmembrane helix</keyword>
<proteinExistence type="predicted"/>
<evidence type="ECO:0000256" key="1">
    <source>
        <dbReference type="SAM" id="Phobius"/>
    </source>
</evidence>
<accession>A0A1Q9BRM5</accession>
<protein>
    <submittedName>
        <fullName evidence="2">Uncharacterized protein</fullName>
    </submittedName>
</protein>
<keyword evidence="1" id="KW-0472">Membrane</keyword>
<feature type="transmembrane region" description="Helical" evidence="1">
    <location>
        <begin position="23"/>
        <end position="41"/>
    </location>
</feature>
<feature type="non-terminal residue" evidence="2">
    <location>
        <position position="58"/>
    </location>
</feature>